<dbReference type="PANTHER" id="PTHR43026:SF1">
    <property type="entry name" value="2-HYDROXYACID DEHYDROGENASE HOMOLOG 1-RELATED"/>
    <property type="match status" value="1"/>
</dbReference>
<organism evidence="8 9">
    <name type="scientific">Rhodomicrobium udaipurense</name>
    <dbReference type="NCBI Taxonomy" id="1202716"/>
    <lineage>
        <taxon>Bacteria</taxon>
        <taxon>Pseudomonadati</taxon>
        <taxon>Pseudomonadota</taxon>
        <taxon>Alphaproteobacteria</taxon>
        <taxon>Hyphomicrobiales</taxon>
        <taxon>Hyphomicrobiaceae</taxon>
        <taxon>Rhodomicrobium</taxon>
    </lineage>
</organism>
<dbReference type="InterPro" id="IPR006140">
    <property type="entry name" value="D-isomer_DH_NAD-bd"/>
</dbReference>
<dbReference type="PROSITE" id="PS00065">
    <property type="entry name" value="D_2_HYDROXYACID_DH_1"/>
    <property type="match status" value="1"/>
</dbReference>
<dbReference type="InterPro" id="IPR029752">
    <property type="entry name" value="D-isomer_DH_CS1"/>
</dbReference>
<dbReference type="InterPro" id="IPR006139">
    <property type="entry name" value="D-isomer_2_OHA_DH_cat_dom"/>
</dbReference>
<dbReference type="InterPro" id="IPR036291">
    <property type="entry name" value="NAD(P)-bd_dom_sf"/>
</dbReference>
<evidence type="ECO:0000256" key="5">
    <source>
        <dbReference type="SAM" id="MobiDB-lite"/>
    </source>
</evidence>
<dbReference type="SUPFAM" id="SSF52283">
    <property type="entry name" value="Formate/glycerate dehydrogenase catalytic domain-like"/>
    <property type="match status" value="1"/>
</dbReference>
<evidence type="ECO:0000259" key="7">
    <source>
        <dbReference type="Pfam" id="PF02826"/>
    </source>
</evidence>
<dbReference type="Gene3D" id="3.40.50.720">
    <property type="entry name" value="NAD(P)-binding Rossmann-like Domain"/>
    <property type="match status" value="2"/>
</dbReference>
<dbReference type="InterPro" id="IPR029753">
    <property type="entry name" value="D-isomer_DH_CS"/>
</dbReference>
<proteinExistence type="inferred from homology"/>
<keyword evidence="3" id="KW-0520">NAD</keyword>
<protein>
    <submittedName>
        <fullName evidence="8">2-hydroxyacid dehydrogenase</fullName>
    </submittedName>
</protein>
<keyword evidence="9" id="KW-1185">Reference proteome</keyword>
<comment type="similarity">
    <text evidence="1 4">Belongs to the D-isomer specific 2-hydroxyacid dehydrogenase family.</text>
</comment>
<dbReference type="EMBL" id="JAEMUK010000078">
    <property type="protein sequence ID" value="MBJ7544360.1"/>
    <property type="molecule type" value="Genomic_DNA"/>
</dbReference>
<dbReference type="PANTHER" id="PTHR43026">
    <property type="entry name" value="2-HYDROXYACID DEHYDROGENASE HOMOLOG 1-RELATED"/>
    <property type="match status" value="1"/>
</dbReference>
<dbReference type="Pfam" id="PF02826">
    <property type="entry name" value="2-Hacid_dh_C"/>
    <property type="match status" value="1"/>
</dbReference>
<dbReference type="Proteomes" id="UP000623250">
    <property type="component" value="Unassembled WGS sequence"/>
</dbReference>
<evidence type="ECO:0000313" key="9">
    <source>
        <dbReference type="Proteomes" id="UP000623250"/>
    </source>
</evidence>
<feature type="domain" description="D-isomer specific 2-hydroxyacid dehydrogenase catalytic" evidence="6">
    <location>
        <begin position="20"/>
        <end position="329"/>
    </location>
</feature>
<evidence type="ECO:0000313" key="8">
    <source>
        <dbReference type="EMBL" id="MBJ7544360.1"/>
    </source>
</evidence>
<evidence type="ECO:0000256" key="3">
    <source>
        <dbReference type="ARBA" id="ARBA00023027"/>
    </source>
</evidence>
<dbReference type="GO" id="GO:0008720">
    <property type="term" value="F:D-lactate dehydrogenase (NAD+) activity"/>
    <property type="evidence" value="ECO:0007669"/>
    <property type="project" value="TreeGrafter"/>
</dbReference>
<gene>
    <name evidence="8" type="ORF">JDN41_12465</name>
</gene>
<comment type="caution">
    <text evidence="8">The sequence shown here is derived from an EMBL/GenBank/DDBJ whole genome shotgun (WGS) entry which is preliminary data.</text>
</comment>
<dbReference type="AlphaFoldDB" id="A0A8I1KI46"/>
<feature type="region of interest" description="Disordered" evidence="5">
    <location>
        <begin position="324"/>
        <end position="347"/>
    </location>
</feature>
<evidence type="ECO:0000256" key="2">
    <source>
        <dbReference type="ARBA" id="ARBA00023002"/>
    </source>
</evidence>
<reference evidence="8 9" key="1">
    <citation type="submission" date="2020-12" db="EMBL/GenBank/DDBJ databases">
        <title>Revised draft genomes of Rhodomicrobium vannielii ATCC 17100 and Rhodomicrobium udaipurense JA643.</title>
        <authorList>
            <person name="Conners E.M."/>
            <person name="Davenport E.J."/>
            <person name="Bose A."/>
        </authorList>
    </citation>
    <scope>NUCLEOTIDE SEQUENCE [LARGE SCALE GENOMIC DNA]</scope>
    <source>
        <strain evidence="8 9">JA643</strain>
    </source>
</reference>
<keyword evidence="2 4" id="KW-0560">Oxidoreductase</keyword>
<dbReference type="InterPro" id="IPR058205">
    <property type="entry name" value="D-LDH-like"/>
</dbReference>
<accession>A0A8I1KI46</accession>
<dbReference type="RefSeq" id="WP_037241495.1">
    <property type="nucleotide sequence ID" value="NZ_JAEMUK010000078.1"/>
</dbReference>
<evidence type="ECO:0000259" key="6">
    <source>
        <dbReference type="Pfam" id="PF00389"/>
    </source>
</evidence>
<dbReference type="Pfam" id="PF00389">
    <property type="entry name" value="2-Hacid_dh"/>
    <property type="match status" value="1"/>
</dbReference>
<name>A0A8I1KI46_9HYPH</name>
<sequence length="347" mass="37933">MRIAFFSEHAFQTPFLIEANREHGHELVFFKEQLSRRTAQLAAGFVAVCPFVTDKLDAETLQILADGGTKLIALRSAGFNNLDLAAAERLGLCVMRVPAYAPTAIAEHAVALMLALNRRINHAYNRVREGNFSLDHLVGFNMEGRTVGIVGTGKIGESLARIMHGFGCHILGYDIYQNPACIALGMKYVDLPTLLSESDIVSLHCPLTPETKHLINEESLKLMKPGSMLINTARGGLVNAEAVIEALKRKDGLAYVGMDVYEREEGLFFSDHSSSIIQDDVFELLTTMRNVIVTGHQAFLTREALAEIAHTTLGNVADYERGTPNPKNVLSVGVKGPGGPLHQSPRE</sequence>
<evidence type="ECO:0000256" key="4">
    <source>
        <dbReference type="RuleBase" id="RU003719"/>
    </source>
</evidence>
<dbReference type="CDD" id="cd12183">
    <property type="entry name" value="LDH_like_2"/>
    <property type="match status" value="1"/>
</dbReference>
<feature type="domain" description="D-isomer specific 2-hydroxyacid dehydrogenase NAD-binding" evidence="7">
    <location>
        <begin position="110"/>
        <end position="298"/>
    </location>
</feature>
<evidence type="ECO:0000256" key="1">
    <source>
        <dbReference type="ARBA" id="ARBA00005854"/>
    </source>
</evidence>
<dbReference type="PROSITE" id="PS00671">
    <property type="entry name" value="D_2_HYDROXYACID_DH_3"/>
    <property type="match status" value="1"/>
</dbReference>
<dbReference type="GO" id="GO:0051287">
    <property type="term" value="F:NAD binding"/>
    <property type="evidence" value="ECO:0007669"/>
    <property type="project" value="InterPro"/>
</dbReference>
<dbReference type="PROSITE" id="PS00670">
    <property type="entry name" value="D_2_HYDROXYACID_DH_2"/>
    <property type="match status" value="1"/>
</dbReference>
<dbReference type="SUPFAM" id="SSF51735">
    <property type="entry name" value="NAD(P)-binding Rossmann-fold domains"/>
    <property type="match status" value="1"/>
</dbReference>